<evidence type="ECO:0008006" key="3">
    <source>
        <dbReference type="Google" id="ProtNLM"/>
    </source>
</evidence>
<dbReference type="PANTHER" id="PTHR47526">
    <property type="entry name" value="ATP-DEPENDENT DNA HELICASE"/>
    <property type="match status" value="1"/>
</dbReference>
<name>A0AAN7ZFK5_9COLE</name>
<comment type="caution">
    <text evidence="1">The sequence shown here is derived from an EMBL/GenBank/DDBJ whole genome shotgun (WGS) entry which is preliminary data.</text>
</comment>
<reference evidence="1 2" key="1">
    <citation type="journal article" date="2024" name="Insects">
        <title>An Improved Chromosome-Level Genome Assembly of the Firefly Pyrocoelia pectoralis.</title>
        <authorList>
            <person name="Fu X."/>
            <person name="Meyer-Rochow V.B."/>
            <person name="Ballantyne L."/>
            <person name="Zhu X."/>
        </authorList>
    </citation>
    <scope>NUCLEOTIDE SEQUENCE [LARGE SCALE GENOMIC DNA]</scope>
    <source>
        <strain evidence="1">XCY_ONT2</strain>
    </source>
</reference>
<proteinExistence type="predicted"/>
<dbReference type="PANTHER" id="PTHR47526:SF4">
    <property type="entry name" value="SWIM-TYPE DOMAIN-CONTAINING PROTEIN"/>
    <property type="match status" value="1"/>
</dbReference>
<sequence length="286" mass="32653">MHNYSDYYKTLDREHSSHYLSKISIVNIDPYSIKLRDCSDKVEDYPNVLYPDIVNYLLYTKSAYTHQQLKAYKGLDAYKQANSGWVREVLTKRCCKKIVVLGRVMHSQRISENCTNTWIITEDSGCVLSAHCDCVAGLGETCTHICAILFFIDQSLRKQTEKSVTDLKSQWVIPSKIGAPDKVANIDFGLSKTCFDDKPLHNRNKKITNKRGCSRQGDVVEFLSKLNLGNSVLHTIVKPFSSKIHEQLNVNKSACLTRLYEIKHEIDTLENLQNIGKLCMIEKILI</sequence>
<dbReference type="Proteomes" id="UP001329430">
    <property type="component" value="Chromosome 10"/>
</dbReference>
<keyword evidence="2" id="KW-1185">Reference proteome</keyword>
<gene>
    <name evidence="1" type="ORF">RI129_013046</name>
</gene>
<evidence type="ECO:0000313" key="1">
    <source>
        <dbReference type="EMBL" id="KAK5638751.1"/>
    </source>
</evidence>
<accession>A0AAN7ZFK5</accession>
<protein>
    <recommendedName>
        <fullName evidence="3">SWIM-type domain-containing protein</fullName>
    </recommendedName>
</protein>
<dbReference type="AlphaFoldDB" id="A0AAN7ZFK5"/>
<evidence type="ECO:0000313" key="2">
    <source>
        <dbReference type="Proteomes" id="UP001329430"/>
    </source>
</evidence>
<organism evidence="1 2">
    <name type="scientific">Pyrocoelia pectoralis</name>
    <dbReference type="NCBI Taxonomy" id="417401"/>
    <lineage>
        <taxon>Eukaryota</taxon>
        <taxon>Metazoa</taxon>
        <taxon>Ecdysozoa</taxon>
        <taxon>Arthropoda</taxon>
        <taxon>Hexapoda</taxon>
        <taxon>Insecta</taxon>
        <taxon>Pterygota</taxon>
        <taxon>Neoptera</taxon>
        <taxon>Endopterygota</taxon>
        <taxon>Coleoptera</taxon>
        <taxon>Polyphaga</taxon>
        <taxon>Elateriformia</taxon>
        <taxon>Elateroidea</taxon>
        <taxon>Lampyridae</taxon>
        <taxon>Lampyrinae</taxon>
        <taxon>Pyrocoelia</taxon>
    </lineage>
</organism>
<dbReference type="EMBL" id="JAVRBK010000010">
    <property type="protein sequence ID" value="KAK5638751.1"/>
    <property type="molecule type" value="Genomic_DNA"/>
</dbReference>